<dbReference type="AlphaFoldDB" id="A0A7R7XHQ3"/>
<dbReference type="KEGG" id="apuu:APUU_21959A"/>
<feature type="region of interest" description="Disordered" evidence="1">
    <location>
        <begin position="452"/>
        <end position="504"/>
    </location>
</feature>
<protein>
    <submittedName>
        <fullName evidence="2">Uncharacterized protein</fullName>
    </submittedName>
</protein>
<dbReference type="GeneID" id="64971532"/>
<reference evidence="2" key="2">
    <citation type="submission" date="2021-02" db="EMBL/GenBank/DDBJ databases">
        <title>Aspergillus puulaauensis MK2 genome sequence.</title>
        <authorList>
            <person name="Futagami T."/>
            <person name="Mori K."/>
            <person name="Kadooka C."/>
            <person name="Tanaka T."/>
        </authorList>
    </citation>
    <scope>NUCLEOTIDE SEQUENCE</scope>
    <source>
        <strain evidence="2">MK2</strain>
    </source>
</reference>
<accession>A0A7R7XHQ3</accession>
<feature type="compositionally biased region" description="Basic and acidic residues" evidence="1">
    <location>
        <begin position="132"/>
        <end position="148"/>
    </location>
</feature>
<gene>
    <name evidence="2" type="ORF">APUU_21959A</name>
</gene>
<sequence>MSDVNMVHRSPQGIEGPPRTTPGGINYEERIPGSYPDGRPSSRPAPNAHHPPNPPPRPGSAGVPPGENSGQRRGGSIPPKRGISTEHGVQFEANTVAIDEWRRLCAQLEREVNEERQKAREAQVTMQGASDDAEHWHEQYREEKKSHEKARAALQKSTEDARYWQVQLQLATEDDNADTAKTRQVRSQLEDSEIITQTQRLRLQIRDFAVLHGECNENNLRVSPEGQAALAKYLHADRNTLGSYVRSGATRPAILKAFIWAFLRSEIFDRYLWAPPSVDEAARSLRLYLEAMDAKHTASVAPEAQQRFHIWRAETSGLILDAKNLKDKRKAEHSHRSAIAKTAQSLAGHLKYITPAKSDKFITSLERLIDSAFSLDQIFSQQVARWSWYFLSSSPCNFDPDMMDMVDCTMQPGPERLVYLTLAPALVKRGRSSGDEFDLAPEVRLQMEVDGHIPGAHPSQNAQNTNTTHSSYAAPPAHVPASHTQTPQTTKLSRVSKGLQTEGASMFKTLKDNWQGKNR</sequence>
<feature type="compositionally biased region" description="Pro residues" evidence="1">
    <location>
        <begin position="49"/>
        <end position="58"/>
    </location>
</feature>
<evidence type="ECO:0000256" key="1">
    <source>
        <dbReference type="SAM" id="MobiDB-lite"/>
    </source>
</evidence>
<evidence type="ECO:0000313" key="2">
    <source>
        <dbReference type="EMBL" id="BCS21527.1"/>
    </source>
</evidence>
<dbReference type="EMBL" id="AP024444">
    <property type="protein sequence ID" value="BCS21527.1"/>
    <property type="molecule type" value="Genomic_DNA"/>
</dbReference>
<dbReference type="RefSeq" id="XP_041553721.1">
    <property type="nucleotide sequence ID" value="XM_041700769.1"/>
</dbReference>
<keyword evidence="3" id="KW-1185">Reference proteome</keyword>
<organism evidence="2 3">
    <name type="scientific">Aspergillus puulaauensis</name>
    <dbReference type="NCBI Taxonomy" id="1220207"/>
    <lineage>
        <taxon>Eukaryota</taxon>
        <taxon>Fungi</taxon>
        <taxon>Dikarya</taxon>
        <taxon>Ascomycota</taxon>
        <taxon>Pezizomycotina</taxon>
        <taxon>Eurotiomycetes</taxon>
        <taxon>Eurotiomycetidae</taxon>
        <taxon>Eurotiales</taxon>
        <taxon>Aspergillaceae</taxon>
        <taxon>Aspergillus</taxon>
    </lineage>
</organism>
<reference evidence="2" key="1">
    <citation type="submission" date="2021-01" db="EMBL/GenBank/DDBJ databases">
        <authorList>
            <consortium name="Aspergillus puulaauensis MK2 genome sequencing consortium"/>
            <person name="Kazuki M."/>
            <person name="Futagami T."/>
        </authorList>
    </citation>
    <scope>NUCLEOTIDE SEQUENCE</scope>
    <source>
        <strain evidence="2">MK2</strain>
    </source>
</reference>
<dbReference type="Proteomes" id="UP000654913">
    <property type="component" value="Chromosome 2"/>
</dbReference>
<dbReference type="OrthoDB" id="5213630at2759"/>
<feature type="region of interest" description="Disordered" evidence="1">
    <location>
        <begin position="116"/>
        <end position="148"/>
    </location>
</feature>
<name>A0A7R7XHQ3_9EURO</name>
<feature type="compositionally biased region" description="Polar residues" evidence="1">
    <location>
        <begin position="482"/>
        <end position="503"/>
    </location>
</feature>
<feature type="region of interest" description="Disordered" evidence="1">
    <location>
        <begin position="1"/>
        <end position="88"/>
    </location>
</feature>
<evidence type="ECO:0000313" key="3">
    <source>
        <dbReference type="Proteomes" id="UP000654913"/>
    </source>
</evidence>
<proteinExistence type="predicted"/>
<feature type="compositionally biased region" description="Polar residues" evidence="1">
    <location>
        <begin position="458"/>
        <end position="471"/>
    </location>
</feature>